<evidence type="ECO:0000256" key="6">
    <source>
        <dbReference type="ARBA" id="ARBA00023244"/>
    </source>
</evidence>
<evidence type="ECO:0000256" key="5">
    <source>
        <dbReference type="ARBA" id="ARBA00022679"/>
    </source>
</evidence>
<comment type="cofactor">
    <cofactor evidence="8">
        <name>dipyrromethane</name>
        <dbReference type="ChEBI" id="CHEBI:60342"/>
    </cofactor>
    <text evidence="8">Binds 1 dipyrromethane group covalently.</text>
</comment>
<dbReference type="Gene3D" id="3.40.190.10">
    <property type="entry name" value="Periplasmic binding protein-like II"/>
    <property type="match status" value="2"/>
</dbReference>
<evidence type="ECO:0000259" key="9">
    <source>
        <dbReference type="Pfam" id="PF01379"/>
    </source>
</evidence>
<comment type="similarity">
    <text evidence="3 8">Belongs to the HMBS family.</text>
</comment>
<dbReference type="Pfam" id="PF03900">
    <property type="entry name" value="Porphobil_deamC"/>
    <property type="match status" value="1"/>
</dbReference>
<comment type="catalytic activity">
    <reaction evidence="7 8">
        <text>4 porphobilinogen + H2O = hydroxymethylbilane + 4 NH4(+)</text>
        <dbReference type="Rhea" id="RHEA:13185"/>
        <dbReference type="ChEBI" id="CHEBI:15377"/>
        <dbReference type="ChEBI" id="CHEBI:28938"/>
        <dbReference type="ChEBI" id="CHEBI:57845"/>
        <dbReference type="ChEBI" id="CHEBI:58126"/>
        <dbReference type="EC" id="2.5.1.61"/>
    </reaction>
</comment>
<dbReference type="InterPro" id="IPR022417">
    <property type="entry name" value="Porphobilin_deaminase_N"/>
</dbReference>
<keyword evidence="5 8" id="KW-0808">Transferase</keyword>
<proteinExistence type="inferred from homology"/>
<comment type="function">
    <text evidence="1 8">Tetrapolymerization of the monopyrrole PBG into the hydroxymethylbilane pre-uroporphyrinogen in several discrete steps.</text>
</comment>
<dbReference type="Gene3D" id="3.30.160.40">
    <property type="entry name" value="Porphobilinogen deaminase, C-terminal domain"/>
    <property type="match status" value="1"/>
</dbReference>
<dbReference type="PIRSF" id="PIRSF001438">
    <property type="entry name" value="4pyrrol_synth_OHMeBilane_synth"/>
    <property type="match status" value="1"/>
</dbReference>
<dbReference type="NCBIfam" id="TIGR00212">
    <property type="entry name" value="hemC"/>
    <property type="match status" value="1"/>
</dbReference>
<dbReference type="InterPro" id="IPR022419">
    <property type="entry name" value="Porphobilin_deaminase_cofac_BS"/>
</dbReference>
<keyword evidence="6 8" id="KW-0627">Porphyrin biosynthesis</keyword>
<feature type="modified residue" description="S-(dipyrrolylmethanemethyl)cysteine" evidence="8">
    <location>
        <position position="240"/>
    </location>
</feature>
<evidence type="ECO:0000256" key="3">
    <source>
        <dbReference type="ARBA" id="ARBA00005638"/>
    </source>
</evidence>
<evidence type="ECO:0000256" key="7">
    <source>
        <dbReference type="ARBA" id="ARBA00048169"/>
    </source>
</evidence>
<evidence type="ECO:0000256" key="2">
    <source>
        <dbReference type="ARBA" id="ARBA00004735"/>
    </source>
</evidence>
<dbReference type="InterPro" id="IPR036803">
    <property type="entry name" value="Porphobilinogen_deaminase_C_sf"/>
</dbReference>
<reference evidence="11 12" key="1">
    <citation type="submission" date="2020-07" db="EMBL/GenBank/DDBJ databases">
        <title>Transfer of Campylobacter canadensis to the novel genus Avispirillum gen. nov., that also includes two novel species recovered from migratory waterfowl: Avispirillum anseris sp. nov. and Avispirillum brantae sp. nov.</title>
        <authorList>
            <person name="Miller W.G."/>
            <person name="Chapman M.H."/>
            <person name="Yee E."/>
            <person name="Inglis G.D."/>
        </authorList>
    </citation>
    <scope>NUCLEOTIDE SEQUENCE [LARGE SCALE GENOMIC DNA]</scope>
    <source>
        <strain evidence="11 12">L283</strain>
    </source>
</reference>
<evidence type="ECO:0000259" key="10">
    <source>
        <dbReference type="Pfam" id="PF03900"/>
    </source>
</evidence>
<dbReference type="Proteomes" id="UP000786183">
    <property type="component" value="Unassembled WGS sequence"/>
</dbReference>
<dbReference type="HAMAP" id="MF_00260">
    <property type="entry name" value="Porphobil_deam"/>
    <property type="match status" value="1"/>
</dbReference>
<accession>A0ABS7WQM6</accession>
<comment type="subunit">
    <text evidence="4 8">Monomer.</text>
</comment>
<dbReference type="GO" id="GO:0004418">
    <property type="term" value="F:hydroxymethylbilane synthase activity"/>
    <property type="evidence" value="ECO:0007669"/>
    <property type="project" value="UniProtKB-EC"/>
</dbReference>
<name>A0ABS7WQM6_9BACT</name>
<dbReference type="PANTHER" id="PTHR11557">
    <property type="entry name" value="PORPHOBILINOGEN DEAMINASE"/>
    <property type="match status" value="1"/>
</dbReference>
<feature type="domain" description="Porphobilinogen deaminase C-terminal" evidence="10">
    <location>
        <begin position="225"/>
        <end position="294"/>
    </location>
</feature>
<keyword evidence="12" id="KW-1185">Reference proteome</keyword>
<gene>
    <name evidence="8 11" type="primary">hemC</name>
    <name evidence="11" type="ORF">AVCANL283_02870</name>
</gene>
<evidence type="ECO:0000256" key="4">
    <source>
        <dbReference type="ARBA" id="ARBA00011245"/>
    </source>
</evidence>
<dbReference type="PRINTS" id="PR00151">
    <property type="entry name" value="PORPHBDMNASE"/>
</dbReference>
<evidence type="ECO:0000256" key="1">
    <source>
        <dbReference type="ARBA" id="ARBA00002869"/>
    </source>
</evidence>
<sequence>MTLTIATRKSLLALWQSEFVKNELKKIDNTLNINLLELNTKGDIILDTPLAKIGGKNLFIKELENAMYEKKAQISVHSLKDVGANLAYDFKLSAILKREVCNDVCVFAGKEKSLSELKKGAVIGTTSLRRQMQLNLLRDDFNIKSLRGNLQTRLNKLKNKEFDAIILAYAGLKRLNILDELNYVLLDTKEMIPAAGQGAVAIESINDENILSLTKKLNCEKTAMLCKIERDFTKTLNGGCGAPIGINAAFINENEIRINAIVGLVNAKKIIKMQKTIKIQNADDYGEILAKEFIKEGALNLLAENEELLKTMQ</sequence>
<protein>
    <recommendedName>
        <fullName evidence="8">Porphobilinogen deaminase</fullName>
        <shortName evidence="8">PBG</shortName>
        <ecNumber evidence="8">2.5.1.61</ecNumber>
    </recommendedName>
    <alternativeName>
        <fullName evidence="8">Hydroxymethylbilane synthase</fullName>
        <shortName evidence="8">HMBS</shortName>
    </alternativeName>
    <alternativeName>
        <fullName evidence="8">Pre-uroporphyrinogen synthase</fullName>
    </alternativeName>
</protein>
<comment type="pathway">
    <text evidence="2">Porphyrin-containing compound metabolism; protoporphyrin-IX biosynthesis; coproporphyrinogen-III from 5-aminolevulinate: step 2/4.</text>
</comment>
<dbReference type="EC" id="2.5.1.61" evidence="8"/>
<organism evidence="11 12">
    <name type="scientific">Campylobacter canadensis</name>
    <dbReference type="NCBI Taxonomy" id="449520"/>
    <lineage>
        <taxon>Bacteria</taxon>
        <taxon>Pseudomonadati</taxon>
        <taxon>Campylobacterota</taxon>
        <taxon>Epsilonproteobacteria</taxon>
        <taxon>Campylobacterales</taxon>
        <taxon>Campylobacteraceae</taxon>
        <taxon>Campylobacter</taxon>
    </lineage>
</organism>
<dbReference type="SUPFAM" id="SSF54782">
    <property type="entry name" value="Porphobilinogen deaminase (hydroxymethylbilane synthase), C-terminal domain"/>
    <property type="match status" value="1"/>
</dbReference>
<evidence type="ECO:0000256" key="8">
    <source>
        <dbReference type="HAMAP-Rule" id="MF_00260"/>
    </source>
</evidence>
<comment type="miscellaneous">
    <text evidence="8">The porphobilinogen subunits are added to the dipyrromethane group.</text>
</comment>
<feature type="domain" description="Porphobilinogen deaminase N-terminal" evidence="9">
    <location>
        <begin position="3"/>
        <end position="208"/>
    </location>
</feature>
<comment type="caution">
    <text evidence="11">The sequence shown here is derived from an EMBL/GenBank/DDBJ whole genome shotgun (WGS) entry which is preliminary data.</text>
</comment>
<dbReference type="PANTHER" id="PTHR11557:SF0">
    <property type="entry name" value="PORPHOBILINOGEN DEAMINASE"/>
    <property type="match status" value="1"/>
</dbReference>
<dbReference type="InterPro" id="IPR022418">
    <property type="entry name" value="Porphobilinogen_deaminase_C"/>
</dbReference>
<dbReference type="Pfam" id="PF01379">
    <property type="entry name" value="Porphobil_deam"/>
    <property type="match status" value="1"/>
</dbReference>
<dbReference type="PROSITE" id="PS00533">
    <property type="entry name" value="PORPHOBILINOGEN_DEAM"/>
    <property type="match status" value="1"/>
</dbReference>
<dbReference type="RefSeq" id="WP_172233325.1">
    <property type="nucleotide sequence ID" value="NZ_CP035946.1"/>
</dbReference>
<evidence type="ECO:0000313" key="11">
    <source>
        <dbReference type="EMBL" id="MBZ7987062.1"/>
    </source>
</evidence>
<dbReference type="EMBL" id="JACGBB010000004">
    <property type="protein sequence ID" value="MBZ7987062.1"/>
    <property type="molecule type" value="Genomic_DNA"/>
</dbReference>
<dbReference type="SUPFAM" id="SSF53850">
    <property type="entry name" value="Periplasmic binding protein-like II"/>
    <property type="match status" value="1"/>
</dbReference>
<dbReference type="InterPro" id="IPR000860">
    <property type="entry name" value="HemC"/>
</dbReference>
<evidence type="ECO:0000313" key="12">
    <source>
        <dbReference type="Proteomes" id="UP000786183"/>
    </source>
</evidence>